<accession>A0A6J6X6S3</accession>
<dbReference type="EMBL" id="CAFAAB010000161">
    <property type="protein sequence ID" value="CAB4791174.1"/>
    <property type="molecule type" value="Genomic_DNA"/>
</dbReference>
<reference evidence="1" key="1">
    <citation type="submission" date="2020-05" db="EMBL/GenBank/DDBJ databases">
        <authorList>
            <person name="Chiriac C."/>
            <person name="Salcher M."/>
            <person name="Ghai R."/>
            <person name="Kavagutti S V."/>
        </authorList>
    </citation>
    <scope>NUCLEOTIDE SEQUENCE</scope>
</reference>
<name>A0A6J6X6S3_9ZZZZ</name>
<proteinExistence type="predicted"/>
<dbReference type="AlphaFoldDB" id="A0A6J6X6S3"/>
<gene>
    <name evidence="1" type="ORF">UFOPK2958_01210</name>
</gene>
<sequence>MIDISTQSSLGFLAPAPYQGLVIPANGQLTLSVGQQVVEANALAVHVTALRGSFVGSALLVVAGRASILTGQSSPMADASYGSLNTNENSTETINLYNPLEVTAHVKLKLHLPGFDIAPISVDVEPSATASVKLVPDTRVPTSGWATLRVTSPEGIISTLYSVANGYARLASPTPSGTTLAWLSALDHNGPVRVVVLQGQNIPLTFTYFKGQRAIATTLKASAGIPVIAPEEWLSATYGIVSAGTPLLMQGAVGANGLESGLNGR</sequence>
<organism evidence="1">
    <name type="scientific">freshwater metagenome</name>
    <dbReference type="NCBI Taxonomy" id="449393"/>
    <lineage>
        <taxon>unclassified sequences</taxon>
        <taxon>metagenomes</taxon>
        <taxon>ecological metagenomes</taxon>
    </lineage>
</organism>
<evidence type="ECO:0000313" key="1">
    <source>
        <dbReference type="EMBL" id="CAB4791174.1"/>
    </source>
</evidence>
<protein>
    <submittedName>
        <fullName evidence="1">Unannotated protein</fullName>
    </submittedName>
</protein>